<proteinExistence type="predicted"/>
<dbReference type="PANTHER" id="PTHR42903">
    <property type="entry name" value="INNER MEMBRANE PROTEIN YCCF"/>
    <property type="match status" value="1"/>
</dbReference>
<dbReference type="Proteomes" id="UP000228976">
    <property type="component" value="Unassembled WGS sequence"/>
</dbReference>
<keyword evidence="1" id="KW-1133">Transmembrane helix</keyword>
<feature type="domain" description="Inner membrane component" evidence="2">
    <location>
        <begin position="4"/>
        <end position="53"/>
    </location>
</feature>
<evidence type="ECO:0000313" key="3">
    <source>
        <dbReference type="EMBL" id="OZG55215.1"/>
    </source>
</evidence>
<keyword evidence="1" id="KW-0812">Transmembrane</keyword>
<accession>A0A261F818</accession>
<dbReference type="EMBL" id="MWWU01000004">
    <property type="protein sequence ID" value="OZG55215.1"/>
    <property type="molecule type" value="Genomic_DNA"/>
</dbReference>
<comment type="caution">
    <text evidence="3">The sequence shown here is derived from an EMBL/GenBank/DDBJ whole genome shotgun (WGS) entry which is preliminary data.</text>
</comment>
<dbReference type="PANTHER" id="PTHR42903:SF1">
    <property type="entry name" value="INNER MEMBRANE PROTEIN YCCF"/>
    <property type="match status" value="1"/>
</dbReference>
<reference evidence="3 4" key="1">
    <citation type="journal article" date="2017" name="BMC Genomics">
        <title>Comparative genomic and phylogenomic analyses of the Bifidobacteriaceae family.</title>
        <authorList>
            <person name="Lugli G.A."/>
            <person name="Milani C."/>
            <person name="Turroni F."/>
            <person name="Duranti S."/>
            <person name="Mancabelli L."/>
            <person name="Mangifesta M."/>
            <person name="Ferrario C."/>
            <person name="Modesto M."/>
            <person name="Mattarelli P."/>
            <person name="Jiri K."/>
            <person name="van Sinderen D."/>
            <person name="Ventura M."/>
        </authorList>
    </citation>
    <scope>NUCLEOTIDE SEQUENCE [LARGE SCALE GENOMIC DNA]</scope>
    <source>
        <strain evidence="3 4">LMG 21773</strain>
    </source>
</reference>
<gene>
    <name evidence="3" type="ORF">AEAE_1193</name>
</gene>
<dbReference type="NCBIfam" id="NF008740">
    <property type="entry name" value="PRK11770.1-2"/>
    <property type="match status" value="1"/>
</dbReference>
<evidence type="ECO:0000259" key="2">
    <source>
        <dbReference type="Pfam" id="PF03733"/>
    </source>
</evidence>
<feature type="transmembrane region" description="Helical" evidence="1">
    <location>
        <begin position="68"/>
        <end position="100"/>
    </location>
</feature>
<name>A0A261F818_9BIFI</name>
<dbReference type="GO" id="GO:0005886">
    <property type="term" value="C:plasma membrane"/>
    <property type="evidence" value="ECO:0007669"/>
    <property type="project" value="TreeGrafter"/>
</dbReference>
<dbReference type="OrthoDB" id="3238663at2"/>
<evidence type="ECO:0000313" key="4">
    <source>
        <dbReference type="Proteomes" id="UP000228976"/>
    </source>
</evidence>
<feature type="transmembrane region" description="Helical" evidence="1">
    <location>
        <begin position="7"/>
        <end position="35"/>
    </location>
</feature>
<dbReference type="InterPro" id="IPR052937">
    <property type="entry name" value="Inner_membrane_protein"/>
</dbReference>
<evidence type="ECO:0000256" key="1">
    <source>
        <dbReference type="SAM" id="Phobius"/>
    </source>
</evidence>
<sequence length="120" mass="13293">MRTIGNFFWIIFGGIELFLAWGMIGIVLCCTIVGIPLSLQAFKMAQLSLAPFGLHVDWTPSPSSVLNIVWVIFVGWYMALGYLVLGLAWCCTIVGIPIGLQVMKMAKLAFWPFGSQITTY</sequence>
<protein>
    <recommendedName>
        <fullName evidence="2">Inner membrane component domain-containing protein</fullName>
    </recommendedName>
</protein>
<keyword evidence="4" id="KW-1185">Reference proteome</keyword>
<feature type="domain" description="Inner membrane component" evidence="2">
    <location>
        <begin position="65"/>
        <end position="114"/>
    </location>
</feature>
<dbReference type="InterPro" id="IPR005185">
    <property type="entry name" value="YccF"/>
</dbReference>
<dbReference type="AlphaFoldDB" id="A0A261F818"/>
<organism evidence="3 4">
    <name type="scientific">Aeriscardovia aeriphila</name>
    <dbReference type="NCBI Taxonomy" id="218139"/>
    <lineage>
        <taxon>Bacteria</taxon>
        <taxon>Bacillati</taxon>
        <taxon>Actinomycetota</taxon>
        <taxon>Actinomycetes</taxon>
        <taxon>Bifidobacteriales</taxon>
        <taxon>Bifidobacteriaceae</taxon>
        <taxon>Aeriscardovia</taxon>
    </lineage>
</organism>
<keyword evidence="1" id="KW-0472">Membrane</keyword>
<dbReference type="Pfam" id="PF03733">
    <property type="entry name" value="YccF"/>
    <property type="match status" value="2"/>
</dbReference>
<dbReference type="RefSeq" id="WP_094690274.1">
    <property type="nucleotide sequence ID" value="NZ_JACBYZ010000001.1"/>
</dbReference>